<reference evidence="1" key="1">
    <citation type="journal article" date="2021" name="Proc. Natl. Acad. Sci. U.S.A.">
        <title>A Catalog of Tens of Thousands of Viruses from Human Metagenomes Reveals Hidden Associations with Chronic Diseases.</title>
        <authorList>
            <person name="Tisza M.J."/>
            <person name="Buck C.B."/>
        </authorList>
    </citation>
    <scope>NUCLEOTIDE SEQUENCE</scope>
    <source>
        <strain evidence="1">Ctu6J18</strain>
    </source>
</reference>
<proteinExistence type="predicted"/>
<evidence type="ECO:0008006" key="2">
    <source>
        <dbReference type="Google" id="ProtNLM"/>
    </source>
</evidence>
<name>A0A8S5TMZ4_9CAUD</name>
<organism evidence="1">
    <name type="scientific">Myoviridae sp. ctu6J18</name>
    <dbReference type="NCBI Taxonomy" id="2827714"/>
    <lineage>
        <taxon>Viruses</taxon>
        <taxon>Duplodnaviria</taxon>
        <taxon>Heunggongvirae</taxon>
        <taxon>Uroviricota</taxon>
        <taxon>Caudoviricetes</taxon>
    </lineage>
</organism>
<protein>
    <recommendedName>
        <fullName evidence="2">DUF2786 domain-containing protein</fullName>
    </recommendedName>
</protein>
<dbReference type="EMBL" id="BK032862">
    <property type="protein sequence ID" value="DAF64506.1"/>
    <property type="molecule type" value="Genomic_DNA"/>
</dbReference>
<accession>A0A8S5TMZ4</accession>
<evidence type="ECO:0000313" key="1">
    <source>
        <dbReference type="EMBL" id="DAF64506.1"/>
    </source>
</evidence>
<sequence>MIDEKKIELMKKLQRLAERGVGGEKEGAQKKLQQLMKKYNIEESDLSDDKLEDHEWKYHNDFELRLLKQTIYKVLGKDGLNQMYHYRSGKGKKTIQGVQCTKAQAIQIGIEYEFYCETWKEEHDFFFKCFVQKHKIFPTKEEMTIRPQDDVEMSDEDAMRMQMAMSAMKDKSMTQRIEG</sequence>